<dbReference type="EMBL" id="CAKKNE010000006">
    <property type="protein sequence ID" value="CAH0379193.1"/>
    <property type="molecule type" value="Genomic_DNA"/>
</dbReference>
<dbReference type="Pfam" id="PF01156">
    <property type="entry name" value="IU_nuc_hydro"/>
    <property type="match status" value="1"/>
</dbReference>
<comment type="similarity">
    <text evidence="1">Belongs to the IUNH family.</text>
</comment>
<evidence type="ECO:0000313" key="4">
    <source>
        <dbReference type="Proteomes" id="UP000789595"/>
    </source>
</evidence>
<dbReference type="SUPFAM" id="SSF53590">
    <property type="entry name" value="Nucleoside hydrolase"/>
    <property type="match status" value="1"/>
</dbReference>
<sequence>MRHLYLLAAAAAGQPQRIWIDADCDGFHDAAAISQLSKYNIIGASAVFGSATVVEAQRKCSDVLRKANIDVEVTAGASHYEDTQAANKAVGAMTHELAKAIKDNEKMTVVALGTLTNVAALAVRRPDLAESLHVVITCATNDPSDVCVTKDWQALAALLRSPADMTMAPPAPPAAWDDVSVLPSWLSTLITGPTRDPTIDGALQGARCEAESAWLMPINEDFHDPRFVLETGELPEWPTKATALRPDSIGLSGSLERCWGAHDARRRLVDDSRSEL</sequence>
<comment type="caution">
    <text evidence="3">The sequence shown here is derived from an EMBL/GenBank/DDBJ whole genome shotgun (WGS) entry which is preliminary data.</text>
</comment>
<dbReference type="InterPro" id="IPR036452">
    <property type="entry name" value="Ribo_hydro-like"/>
</dbReference>
<name>A0A8J2T121_9STRA</name>
<evidence type="ECO:0000313" key="3">
    <source>
        <dbReference type="EMBL" id="CAH0379193.1"/>
    </source>
</evidence>
<dbReference type="InterPro" id="IPR001910">
    <property type="entry name" value="Inosine/uridine_hydrolase_dom"/>
</dbReference>
<keyword evidence="4" id="KW-1185">Reference proteome</keyword>
<protein>
    <recommendedName>
        <fullName evidence="2">Inosine/uridine-preferring nucleoside hydrolase domain-containing protein</fullName>
    </recommendedName>
</protein>
<dbReference type="Proteomes" id="UP000789595">
    <property type="component" value="Unassembled WGS sequence"/>
</dbReference>
<evidence type="ECO:0000256" key="1">
    <source>
        <dbReference type="ARBA" id="ARBA00009176"/>
    </source>
</evidence>
<proteinExistence type="inferred from homology"/>
<gene>
    <name evidence="3" type="ORF">PECAL_6P07960</name>
</gene>
<dbReference type="AlphaFoldDB" id="A0A8J2T121"/>
<dbReference type="Gene3D" id="3.90.245.10">
    <property type="entry name" value="Ribonucleoside hydrolase-like"/>
    <property type="match status" value="1"/>
</dbReference>
<organism evidence="3 4">
    <name type="scientific">Pelagomonas calceolata</name>
    <dbReference type="NCBI Taxonomy" id="35677"/>
    <lineage>
        <taxon>Eukaryota</taxon>
        <taxon>Sar</taxon>
        <taxon>Stramenopiles</taxon>
        <taxon>Ochrophyta</taxon>
        <taxon>Pelagophyceae</taxon>
        <taxon>Pelagomonadales</taxon>
        <taxon>Pelagomonadaceae</taxon>
        <taxon>Pelagomonas</taxon>
    </lineage>
</organism>
<dbReference type="OrthoDB" id="432381at2759"/>
<reference evidence="3" key="1">
    <citation type="submission" date="2021-11" db="EMBL/GenBank/DDBJ databases">
        <authorList>
            <consortium name="Genoscope - CEA"/>
            <person name="William W."/>
        </authorList>
    </citation>
    <scope>NUCLEOTIDE SEQUENCE</scope>
</reference>
<accession>A0A8J2T121</accession>
<evidence type="ECO:0000259" key="2">
    <source>
        <dbReference type="Pfam" id="PF01156"/>
    </source>
</evidence>
<feature type="domain" description="Inosine/uridine-preferring nucleoside hydrolase" evidence="2">
    <location>
        <begin position="18"/>
        <end position="137"/>
    </location>
</feature>
<dbReference type="GO" id="GO:0016799">
    <property type="term" value="F:hydrolase activity, hydrolyzing N-glycosyl compounds"/>
    <property type="evidence" value="ECO:0007669"/>
    <property type="project" value="InterPro"/>
</dbReference>